<organism evidence="5">
    <name type="scientific">Notodromas monacha</name>
    <dbReference type="NCBI Taxonomy" id="399045"/>
    <lineage>
        <taxon>Eukaryota</taxon>
        <taxon>Metazoa</taxon>
        <taxon>Ecdysozoa</taxon>
        <taxon>Arthropoda</taxon>
        <taxon>Crustacea</taxon>
        <taxon>Oligostraca</taxon>
        <taxon>Ostracoda</taxon>
        <taxon>Podocopa</taxon>
        <taxon>Podocopida</taxon>
        <taxon>Cypridocopina</taxon>
        <taxon>Cypridoidea</taxon>
        <taxon>Cyprididae</taxon>
        <taxon>Notodromas</taxon>
    </lineage>
</organism>
<dbReference type="InterPro" id="IPR022312">
    <property type="entry name" value="DNA_pol_X"/>
</dbReference>
<keyword evidence="6" id="KW-1185">Reference proteome</keyword>
<keyword evidence="1" id="KW-0808">Transferase</keyword>
<dbReference type="PANTHER" id="PTHR11276">
    <property type="entry name" value="DNA POLYMERASE TYPE-X FAMILY MEMBER"/>
    <property type="match status" value="1"/>
</dbReference>
<dbReference type="InterPro" id="IPR043519">
    <property type="entry name" value="NT_sf"/>
</dbReference>
<dbReference type="Gene3D" id="3.30.210.10">
    <property type="entry name" value="DNA polymerase, thumb domain"/>
    <property type="match status" value="1"/>
</dbReference>
<dbReference type="InterPro" id="IPR027421">
    <property type="entry name" value="DNA_pol_lamdba_lyase_dom_sf"/>
</dbReference>
<evidence type="ECO:0000313" key="5">
    <source>
        <dbReference type="EMBL" id="CAD7279171.1"/>
    </source>
</evidence>
<dbReference type="EMBL" id="CAJPEX010001527">
    <property type="protein sequence ID" value="CAG0919323.1"/>
    <property type="molecule type" value="Genomic_DNA"/>
</dbReference>
<evidence type="ECO:0000256" key="3">
    <source>
        <dbReference type="SAM" id="Coils"/>
    </source>
</evidence>
<dbReference type="Pfam" id="PF14791">
    <property type="entry name" value="DNA_pol_B_thumb"/>
    <property type="match status" value="1"/>
</dbReference>
<dbReference type="SUPFAM" id="SSF81301">
    <property type="entry name" value="Nucleotidyltransferase"/>
    <property type="match status" value="1"/>
</dbReference>
<dbReference type="InterPro" id="IPR029398">
    <property type="entry name" value="PolB_thumb"/>
</dbReference>
<dbReference type="SUPFAM" id="SSF47802">
    <property type="entry name" value="DNA polymerase beta, N-terminal domain-like"/>
    <property type="match status" value="1"/>
</dbReference>
<dbReference type="GO" id="GO:0006303">
    <property type="term" value="P:double-strand break repair via nonhomologous end joining"/>
    <property type="evidence" value="ECO:0007669"/>
    <property type="project" value="TreeGrafter"/>
</dbReference>
<dbReference type="Gene3D" id="1.10.150.110">
    <property type="entry name" value="DNA polymerase beta, N-terminal domain-like"/>
    <property type="match status" value="1"/>
</dbReference>
<dbReference type="PROSITE" id="PS50172">
    <property type="entry name" value="BRCT"/>
    <property type="match status" value="1"/>
</dbReference>
<dbReference type="OrthoDB" id="205514at2759"/>
<accession>A0A7R9BQ08</accession>
<dbReference type="Gene3D" id="3.30.460.10">
    <property type="entry name" value="Beta Polymerase, domain 2"/>
    <property type="match status" value="1"/>
</dbReference>
<gene>
    <name evidence="5" type="ORF">NMOB1V02_LOCUS6852</name>
</gene>
<evidence type="ECO:0000259" key="4">
    <source>
        <dbReference type="PROSITE" id="PS50172"/>
    </source>
</evidence>
<dbReference type="Proteomes" id="UP000678499">
    <property type="component" value="Unassembled WGS sequence"/>
</dbReference>
<protein>
    <recommendedName>
        <fullName evidence="4">BRCT domain-containing protein</fullName>
    </recommendedName>
</protein>
<dbReference type="GO" id="GO:0003887">
    <property type="term" value="F:DNA-directed DNA polymerase activity"/>
    <property type="evidence" value="ECO:0007669"/>
    <property type="project" value="InterPro"/>
</dbReference>
<evidence type="ECO:0000313" key="6">
    <source>
        <dbReference type="Proteomes" id="UP000678499"/>
    </source>
</evidence>
<dbReference type="InterPro" id="IPR036420">
    <property type="entry name" value="BRCT_dom_sf"/>
</dbReference>
<dbReference type="InterPro" id="IPR002054">
    <property type="entry name" value="DNA-dir_DNA_pol_X"/>
</dbReference>
<keyword evidence="2" id="KW-0548">Nucleotidyltransferase</keyword>
<dbReference type="GO" id="GO:0003677">
    <property type="term" value="F:DNA binding"/>
    <property type="evidence" value="ECO:0007669"/>
    <property type="project" value="InterPro"/>
</dbReference>
<dbReference type="PANTHER" id="PTHR11276:SF40">
    <property type="entry name" value="BRCT DOMAIN-CONTAINING PROTEIN"/>
    <property type="match status" value="1"/>
</dbReference>
<dbReference type="InterPro" id="IPR037160">
    <property type="entry name" value="DNA_Pol_thumb_sf"/>
</dbReference>
<proteinExistence type="predicted"/>
<dbReference type="InterPro" id="IPR001357">
    <property type="entry name" value="BRCT_dom"/>
</dbReference>
<dbReference type="Gene3D" id="3.40.50.10190">
    <property type="entry name" value="BRCT domain"/>
    <property type="match status" value="1"/>
</dbReference>
<dbReference type="Gene3D" id="1.10.150.20">
    <property type="entry name" value="5' to 3' exonuclease, C-terminal subdomain"/>
    <property type="match status" value="1"/>
</dbReference>
<dbReference type="SUPFAM" id="SSF52113">
    <property type="entry name" value="BRCT domain"/>
    <property type="match status" value="1"/>
</dbReference>
<keyword evidence="3" id="KW-0175">Coiled coil</keyword>
<dbReference type="SUPFAM" id="SSF81585">
    <property type="entry name" value="PsbU/PolX domain-like"/>
    <property type="match status" value="1"/>
</dbReference>
<dbReference type="CDD" id="cd00027">
    <property type="entry name" value="BRCT"/>
    <property type="match status" value="1"/>
</dbReference>
<feature type="domain" description="BRCT" evidence="4">
    <location>
        <begin position="1"/>
        <end position="101"/>
    </location>
</feature>
<name>A0A7R9BQ08_9CRUS</name>
<evidence type="ECO:0000256" key="2">
    <source>
        <dbReference type="ARBA" id="ARBA00022695"/>
    </source>
</evidence>
<reference evidence="5" key="1">
    <citation type="submission" date="2020-11" db="EMBL/GenBank/DDBJ databases">
        <authorList>
            <person name="Tran Van P."/>
        </authorList>
    </citation>
    <scope>NUCLEOTIDE SEQUENCE</scope>
</reference>
<dbReference type="SMART" id="SM00483">
    <property type="entry name" value="POLXc"/>
    <property type="match status" value="1"/>
</dbReference>
<feature type="coiled-coil region" evidence="3">
    <location>
        <begin position="1240"/>
        <end position="1267"/>
    </location>
</feature>
<dbReference type="GO" id="GO:0005634">
    <property type="term" value="C:nucleus"/>
    <property type="evidence" value="ECO:0007669"/>
    <property type="project" value="TreeGrafter"/>
</dbReference>
<sequence length="1296" mass="144203">MEFADVGLMFLPDKIQKKRLDVLKSCARKNGFNVLEKPARCLTHVVTEMDSLSLVEKHLKHKFKPSEVQRALACSVQIVDMDWFHKCVREKRLINESAHRIPDDRATEDVPSATVEKSEFDLDYFNANPCERIAPLDGTNEHLAVKLVELSLYWQLVGNVFGDQAKSLAFRKAASALRCLPFAVTHPKQVNAYSNWYRAELRNVKDIGEHATKILTDLLLRGSSEELEQKLASEEFLTVQKFSAVFGIGAVNARKIYSRGCSSITDLIDRVSDFGFSNDNRVKHGLAFYEDLSTPTTRPAADAVREFSLKILKEVEITLRPSMVESGIVLELVGGFRRGKPSGHDVDFLLGHKQGLESELLRPFIERLKTMGLMLFGRIEGSEFTSRDRGSNFQSSGATMDGYEKCLGILKVPKDGYSWDDLRNEAPTGGKGDLKSLIAMSDNRDRRWTAMRVDYVVVSQVEWWYGVLGWTGNTQLSRMLRIHCKKQLNLSLNNHGLWNPQDNSSAFDENFLGPYLIALQGESKRWNAHDAEVLRTWNELLSMVTEYSSVPFNKGTANSISTFPLFWGHFLPAVLPCFKAVSSKANCDDPVLPVKVYDSLISLISAFIDKLECSSFEPKDFSADHCQTVTQVVNGLLELPILLKNEVRLTGFLWRTFGRKVLPLIKKRCPEVKAADLACAVSHLCASISQYLGDCETALKSGSEAADARLARNFKLIALFLKVLVNLLEDNSDGFLKLRIEDVDALVSVSNTVIGCQLLSQFSERNNAEINERLVNHGVPDAVRDILSHAVKYERVSEYLRNIINGGDCGTLQESVFPDLAKYSETWFIVMCLDLLLSNESHCLEDRTSKGSFFSGLFHLALNGLTALPSDDLPLLKSHLQLLFVRFCMSSGSKNYEQNYFPLLWKSMMNGSSSEAVFAASVLSGVSCLPGNSRLVVQTVRVVLNSLHTVCGTNGNLFVCRWLLEDLIQCLEIDDVVVVFDDLREGSVSVDLLAFVACAGCHLPWTLLESVVDDVFKSATSFRDSHFPWAVLSLAVISRLSSEHEIGAHFAGKIRKLVFCLLKLMRDECLWSSPFDLDAVCSLIASASHFLSNEALLVAFANLGVTLQGRSNESSGYPSWLIASLTAGTLLSIDQVRFKDLMSVPVVEEVVIHGLLNACSAGLWTGWLLCSKLDDFPRILLSCQLDDDASRRIAILKSGASGYDTWIMFAERSKVLALANQNQSRNIVTSSVNSSNQESRQEMLEAASNLMKNVEKAVDELSALSAEGKMLAALELDMFSRIARLEEKLGVLRSCS</sequence>
<evidence type="ECO:0000256" key="1">
    <source>
        <dbReference type="ARBA" id="ARBA00022679"/>
    </source>
</evidence>
<dbReference type="EMBL" id="OA883564">
    <property type="protein sequence ID" value="CAD7279171.1"/>
    <property type="molecule type" value="Genomic_DNA"/>
</dbReference>